<protein>
    <recommendedName>
        <fullName evidence="5">Bacterial virulence protein VirB8 domain-containing protein</fullName>
    </recommendedName>
</protein>
<comment type="caution">
    <text evidence="6">The sequence shown here is derived from an EMBL/GenBank/DDBJ whole genome shotgun (WGS) entry which is preliminary data.</text>
</comment>
<keyword evidence="3" id="KW-1133">Transmembrane helix</keyword>
<dbReference type="RefSeq" id="WP_063096157.1">
    <property type="nucleotide sequence ID" value="NZ_JAUCYZ010000014.1"/>
</dbReference>
<feature type="domain" description="Bacterial virulence protein VirB8" evidence="5">
    <location>
        <begin position="72"/>
        <end position="251"/>
    </location>
</feature>
<gene>
    <name evidence="6" type="ORF">AUP40_22355</name>
</gene>
<sequence>MGWLGKLLENIRDRRAAYLEQKNNQVADKKAGQIIPATNGRHGMAVASDPFSFQAAHRRLAWMLRMSAGMNIAQLASIVVLVSVIAEMVPLKEKVPFWIIPANEDVVRFQIKPVVEDVNAFDVELEGKARRYVKARLEIDPVTQKERMQEISRMTERSEWQNFHDEWIKSGKIADAIKDGLDREIIIESSNKVASLTGDYKFAIDFTRIDRRDGRQIGEPVHLRAYLSMVTSPKTVTLENKYINPFGVTVTDMILRTRGSS</sequence>
<dbReference type="Proteomes" id="UP000076167">
    <property type="component" value="Unassembled WGS sequence"/>
</dbReference>
<evidence type="ECO:0000259" key="5">
    <source>
        <dbReference type="Pfam" id="PF04335"/>
    </source>
</evidence>
<dbReference type="CDD" id="cd16424">
    <property type="entry name" value="VirB8"/>
    <property type="match status" value="1"/>
</dbReference>
<evidence type="ECO:0000313" key="6">
    <source>
        <dbReference type="EMBL" id="KZC97632.1"/>
    </source>
</evidence>
<evidence type="ECO:0000256" key="4">
    <source>
        <dbReference type="ARBA" id="ARBA00023136"/>
    </source>
</evidence>
<proteinExistence type="predicted"/>
<organism evidence="6 7">
    <name type="scientific">Thalassospira xiamenensis</name>
    <dbReference type="NCBI Taxonomy" id="220697"/>
    <lineage>
        <taxon>Bacteria</taxon>
        <taxon>Pseudomonadati</taxon>
        <taxon>Pseudomonadota</taxon>
        <taxon>Alphaproteobacteria</taxon>
        <taxon>Rhodospirillales</taxon>
        <taxon>Thalassospiraceae</taxon>
        <taxon>Thalassospira</taxon>
    </lineage>
</organism>
<keyword evidence="2" id="KW-0812">Transmembrane</keyword>
<evidence type="ECO:0000313" key="7">
    <source>
        <dbReference type="Proteomes" id="UP000076167"/>
    </source>
</evidence>
<comment type="subcellular location">
    <subcellularLocation>
        <location evidence="1">Membrane</location>
        <topology evidence="1">Single-pass membrane protein</topology>
    </subcellularLocation>
</comment>
<dbReference type="InterPro" id="IPR007430">
    <property type="entry name" value="VirB8"/>
</dbReference>
<dbReference type="Gene3D" id="3.10.450.230">
    <property type="entry name" value="VirB8 protein"/>
    <property type="match status" value="1"/>
</dbReference>
<name>A0ABR5XX70_9PROT</name>
<keyword evidence="7" id="KW-1185">Reference proteome</keyword>
<evidence type="ECO:0000256" key="1">
    <source>
        <dbReference type="ARBA" id="ARBA00004167"/>
    </source>
</evidence>
<dbReference type="InterPro" id="IPR032710">
    <property type="entry name" value="NTF2-like_dom_sf"/>
</dbReference>
<dbReference type="SUPFAM" id="SSF54427">
    <property type="entry name" value="NTF2-like"/>
    <property type="match status" value="1"/>
</dbReference>
<dbReference type="EMBL" id="LPXL01000055">
    <property type="protein sequence ID" value="KZC97632.1"/>
    <property type="molecule type" value="Genomic_DNA"/>
</dbReference>
<keyword evidence="4" id="KW-0472">Membrane</keyword>
<evidence type="ECO:0000256" key="2">
    <source>
        <dbReference type="ARBA" id="ARBA00022692"/>
    </source>
</evidence>
<reference evidence="6 7" key="1">
    <citation type="submission" date="2015-12" db="EMBL/GenBank/DDBJ databases">
        <title>Genome sequence of Thalassospira xiamenensis MCCC 1A03005.</title>
        <authorList>
            <person name="Lu L."/>
            <person name="Lai Q."/>
            <person name="Shao Z."/>
            <person name="Qian P."/>
        </authorList>
    </citation>
    <scope>NUCLEOTIDE SEQUENCE [LARGE SCALE GENOMIC DNA]</scope>
    <source>
        <strain evidence="6 7">MCCC 1A03005</strain>
    </source>
</reference>
<accession>A0ABR5XX70</accession>
<dbReference type="Pfam" id="PF04335">
    <property type="entry name" value="VirB8"/>
    <property type="match status" value="1"/>
</dbReference>
<evidence type="ECO:0000256" key="3">
    <source>
        <dbReference type="ARBA" id="ARBA00022989"/>
    </source>
</evidence>